<evidence type="ECO:0000313" key="1">
    <source>
        <dbReference type="Proteomes" id="UP000694844"/>
    </source>
</evidence>
<organism evidence="1 2">
    <name type="scientific">Crassostrea virginica</name>
    <name type="common">Eastern oyster</name>
    <dbReference type="NCBI Taxonomy" id="6565"/>
    <lineage>
        <taxon>Eukaryota</taxon>
        <taxon>Metazoa</taxon>
        <taxon>Spiralia</taxon>
        <taxon>Lophotrochozoa</taxon>
        <taxon>Mollusca</taxon>
        <taxon>Bivalvia</taxon>
        <taxon>Autobranchia</taxon>
        <taxon>Pteriomorphia</taxon>
        <taxon>Ostreida</taxon>
        <taxon>Ostreoidea</taxon>
        <taxon>Ostreidae</taxon>
        <taxon>Crassostrea</taxon>
    </lineage>
</organism>
<dbReference type="InterPro" id="IPR035979">
    <property type="entry name" value="RBD_domain_sf"/>
</dbReference>
<protein>
    <submittedName>
        <fullName evidence="2">Uncharacterized protein LOC111121820</fullName>
    </submittedName>
</protein>
<dbReference type="GeneID" id="111121820"/>
<proteinExistence type="predicted"/>
<dbReference type="InterPro" id="IPR027827">
    <property type="entry name" value="Tex56"/>
</dbReference>
<dbReference type="KEGG" id="cvn:111121820"/>
<name>A0A8B8CUQ4_CRAVI</name>
<dbReference type="Pfam" id="PF15023">
    <property type="entry name" value="DUF4523"/>
    <property type="match status" value="1"/>
</dbReference>
<dbReference type="GO" id="GO:0003676">
    <property type="term" value="F:nucleic acid binding"/>
    <property type="evidence" value="ECO:0007669"/>
    <property type="project" value="InterPro"/>
</dbReference>
<accession>A0A8B8CUQ4</accession>
<dbReference type="SUPFAM" id="SSF54928">
    <property type="entry name" value="RNA-binding domain, RBD"/>
    <property type="match status" value="1"/>
</dbReference>
<keyword evidence="1" id="KW-1185">Reference proteome</keyword>
<dbReference type="PANTHER" id="PTHR35968:SF1">
    <property type="entry name" value="TESTIS EXPRESSED PROTEIN 56"/>
    <property type="match status" value="1"/>
</dbReference>
<dbReference type="Gene3D" id="3.30.70.330">
    <property type="match status" value="1"/>
</dbReference>
<dbReference type="InterPro" id="IPR012677">
    <property type="entry name" value="Nucleotide-bd_a/b_plait_sf"/>
</dbReference>
<sequence>MTSQCFLLTTQSSGGMIVGQPIRRNNIDLPLIFPQNRSKYHGNHKFKESSFRQLYFRLTDPMQPVSLVRGQYIADNGPYAHFFKDHNQRHGDSPRCTCYIKMNRDRDVSSFTPQPQRFRNDGHIDPLRLFKQDHINKRLQLPLSTLVVRWQQRKRVDGYILSDLMSVFSQFGTIQRLRMLSPNSAQVVFDELVSACRVMQYSYLGDVCNKLHCTWWHKCMGNKYLHLSKRGVRIVTDHFVKAP</sequence>
<dbReference type="Proteomes" id="UP000694844">
    <property type="component" value="Chromosome 2"/>
</dbReference>
<gene>
    <name evidence="2" type="primary">LOC111121820</name>
</gene>
<dbReference type="PANTHER" id="PTHR35968">
    <property type="entry name" value="CHROMOSOME 6 C6ORF201 HOMOLOG"/>
    <property type="match status" value="1"/>
</dbReference>
<dbReference type="RefSeq" id="XP_022318959.1">
    <property type="nucleotide sequence ID" value="XM_022463251.1"/>
</dbReference>
<reference evidence="2" key="1">
    <citation type="submission" date="2025-08" db="UniProtKB">
        <authorList>
            <consortium name="RefSeq"/>
        </authorList>
    </citation>
    <scope>IDENTIFICATION</scope>
    <source>
        <tissue evidence="2">Whole sample</tissue>
    </source>
</reference>
<evidence type="ECO:0000313" key="2">
    <source>
        <dbReference type="RefSeq" id="XP_022318959.1"/>
    </source>
</evidence>
<dbReference type="OrthoDB" id="6077037at2759"/>
<dbReference type="AlphaFoldDB" id="A0A8B8CUQ4"/>